<keyword evidence="3" id="KW-1185">Reference proteome</keyword>
<dbReference type="Gene3D" id="3.40.630.30">
    <property type="match status" value="1"/>
</dbReference>
<dbReference type="PANTHER" id="PTHR42791:SF1">
    <property type="entry name" value="N-ACETYLTRANSFERASE DOMAIN-CONTAINING PROTEIN"/>
    <property type="match status" value="1"/>
</dbReference>
<protein>
    <submittedName>
        <fullName evidence="2">GCN5-like N-acetyltransferase</fullName>
    </submittedName>
</protein>
<organism evidence="2 3">
    <name type="scientific">Streptomyces longispororuber</name>
    <dbReference type="NCBI Taxonomy" id="68230"/>
    <lineage>
        <taxon>Bacteria</taxon>
        <taxon>Bacillati</taxon>
        <taxon>Actinomycetota</taxon>
        <taxon>Actinomycetes</taxon>
        <taxon>Kitasatosporales</taxon>
        <taxon>Streptomycetaceae</taxon>
        <taxon>Streptomyces</taxon>
    </lineage>
</organism>
<dbReference type="PROSITE" id="PS51186">
    <property type="entry name" value="GNAT"/>
    <property type="match status" value="1"/>
</dbReference>
<evidence type="ECO:0000259" key="1">
    <source>
        <dbReference type="PROSITE" id="PS51186"/>
    </source>
</evidence>
<name>A0A919DLY7_9ACTN</name>
<dbReference type="AlphaFoldDB" id="A0A919DLY7"/>
<evidence type="ECO:0000313" key="3">
    <source>
        <dbReference type="Proteomes" id="UP000608024"/>
    </source>
</evidence>
<sequence length="197" mass="21676">MATTPTPRPVTPDDIPYLAATLARSFATDPMMRWLFPDADTREERLERYFAILCTRHYGPHGLCELTGSAASFWLPPRTGDEGEPDEELFTELGGVLGEHATRLKASYEAITQYTPAEPHWYLAVVGADPAARGQGHGAALLRSGLARADAAGLPAYLESSKAENIPFYEHFGFTVRKELSLPLDGPSVWLMWRDAA</sequence>
<dbReference type="PANTHER" id="PTHR42791">
    <property type="entry name" value="GNAT FAMILY ACETYLTRANSFERASE"/>
    <property type="match status" value="1"/>
</dbReference>
<dbReference type="RefSeq" id="WP_190136732.1">
    <property type="nucleotide sequence ID" value="NZ_BNBT01000044.1"/>
</dbReference>
<dbReference type="InterPro" id="IPR000182">
    <property type="entry name" value="GNAT_dom"/>
</dbReference>
<accession>A0A919DLY7</accession>
<dbReference type="InterPro" id="IPR016181">
    <property type="entry name" value="Acyl_CoA_acyltransferase"/>
</dbReference>
<dbReference type="SUPFAM" id="SSF55729">
    <property type="entry name" value="Acyl-CoA N-acyltransferases (Nat)"/>
    <property type="match status" value="1"/>
</dbReference>
<evidence type="ECO:0000313" key="2">
    <source>
        <dbReference type="EMBL" id="GHE61674.1"/>
    </source>
</evidence>
<gene>
    <name evidence="2" type="ORF">GCM10018785_33330</name>
</gene>
<reference evidence="2" key="1">
    <citation type="journal article" date="2014" name="Int. J. Syst. Evol. Microbiol.">
        <title>Complete genome sequence of Corynebacterium casei LMG S-19264T (=DSM 44701T), isolated from a smear-ripened cheese.</title>
        <authorList>
            <consortium name="US DOE Joint Genome Institute (JGI-PGF)"/>
            <person name="Walter F."/>
            <person name="Albersmeier A."/>
            <person name="Kalinowski J."/>
            <person name="Ruckert C."/>
        </authorList>
    </citation>
    <scope>NUCLEOTIDE SEQUENCE</scope>
    <source>
        <strain evidence="2">JCM 4784</strain>
    </source>
</reference>
<dbReference type="EMBL" id="BNBT01000044">
    <property type="protein sequence ID" value="GHE61674.1"/>
    <property type="molecule type" value="Genomic_DNA"/>
</dbReference>
<proteinExistence type="predicted"/>
<feature type="domain" description="N-acetyltransferase" evidence="1">
    <location>
        <begin position="5"/>
        <end position="197"/>
    </location>
</feature>
<dbReference type="InterPro" id="IPR052523">
    <property type="entry name" value="Trichothecene_AcTrans"/>
</dbReference>
<dbReference type="CDD" id="cd04301">
    <property type="entry name" value="NAT_SF"/>
    <property type="match status" value="1"/>
</dbReference>
<dbReference type="Proteomes" id="UP000608024">
    <property type="component" value="Unassembled WGS sequence"/>
</dbReference>
<dbReference type="GO" id="GO:0016747">
    <property type="term" value="F:acyltransferase activity, transferring groups other than amino-acyl groups"/>
    <property type="evidence" value="ECO:0007669"/>
    <property type="project" value="InterPro"/>
</dbReference>
<reference evidence="2" key="2">
    <citation type="submission" date="2020-09" db="EMBL/GenBank/DDBJ databases">
        <authorList>
            <person name="Sun Q."/>
            <person name="Ohkuma M."/>
        </authorList>
    </citation>
    <scope>NUCLEOTIDE SEQUENCE</scope>
    <source>
        <strain evidence="2">JCM 4784</strain>
    </source>
</reference>
<comment type="caution">
    <text evidence="2">The sequence shown here is derived from an EMBL/GenBank/DDBJ whole genome shotgun (WGS) entry which is preliminary data.</text>
</comment>
<dbReference type="Pfam" id="PF00583">
    <property type="entry name" value="Acetyltransf_1"/>
    <property type="match status" value="1"/>
</dbReference>